<feature type="compositionally biased region" description="Pro residues" evidence="11">
    <location>
        <begin position="590"/>
        <end position="602"/>
    </location>
</feature>
<feature type="region of interest" description="Disordered" evidence="11">
    <location>
        <begin position="1"/>
        <end position="346"/>
    </location>
</feature>
<dbReference type="Proteomes" id="UP000325313">
    <property type="component" value="Unassembled WGS sequence"/>
</dbReference>
<feature type="region of interest" description="Disordered" evidence="11">
    <location>
        <begin position="359"/>
        <end position="515"/>
    </location>
</feature>
<dbReference type="Gene3D" id="1.10.510.10">
    <property type="entry name" value="Transferase(Phosphotransferase) domain 1"/>
    <property type="match status" value="1"/>
</dbReference>
<feature type="compositionally biased region" description="Basic and acidic residues" evidence="11">
    <location>
        <begin position="27"/>
        <end position="38"/>
    </location>
</feature>
<dbReference type="GO" id="GO:0005524">
    <property type="term" value="F:ATP binding"/>
    <property type="evidence" value="ECO:0007669"/>
    <property type="project" value="UniProtKB-UniRule"/>
</dbReference>
<dbReference type="EMBL" id="VDEP01000239">
    <property type="protein sequence ID" value="KAA1121155.1"/>
    <property type="molecule type" value="Genomic_DNA"/>
</dbReference>
<keyword evidence="3" id="KW-0723">Serine/threonine-protein kinase</keyword>
<feature type="compositionally biased region" description="Pro residues" evidence="11">
    <location>
        <begin position="502"/>
        <end position="513"/>
    </location>
</feature>
<dbReference type="GO" id="GO:0032968">
    <property type="term" value="P:positive regulation of transcription elongation by RNA polymerase II"/>
    <property type="evidence" value="ECO:0007669"/>
    <property type="project" value="TreeGrafter"/>
</dbReference>
<evidence type="ECO:0000256" key="5">
    <source>
        <dbReference type="ARBA" id="ARBA00022741"/>
    </source>
</evidence>
<sequence>MTLVSRTNYPSSHRERSLSAEPTEPQAGRDHSPVEPDRSGSVSPSRQKTYNYARNGNSHHVSGQNHVDRNRYRRRDRSQDREVNRKYDGNRSRVQARDQDHARDDDLDERPPYEGNGRTGHDNDRGRYRARVQQQDRNLTNHYQRYRPRSNHNDNETGFSRDGNEGRDYRPGDQSARRYSDRHQHFSYDRWTSNRQSDYSTRSRHQGQHYQSSSSHRRPYSPRAAPSPSKSPMRRPFDPRRSSMLDRNDDRISKRRKLDYRSHSRSRNRETGLTRSTTPSRSRSRTPSRGHSRSRSRSRARSCSDSRAKSRSSSHSNSTDLHYHPVRSPSPVPPQLPRPPKCKLRPTSAARECEVLAYDSLHSKSPSQSPRPPRRPRSFRSRTPPSEFSGSSLDGRPCDVTERSRSPRRSRSRSRSDNRRPRHRSISRSVVSGYSRTPFERRSISRSRSPRTSSDRRFSSSSRRPHRSLSRTCSSRGRSSSPRSPKRSRTYRRRRSIETDIGPPPIPPRPPIGPRFAVLDTVRQRRDGDRWYARESNRQRDPSPPPLPPSPPTQRPGFVNQTDLDGVPKASQEEVESVDPNKVPNKAPLPISPPPAIPQPPRSPKRLRPNVHAVRKAPGMPPTAPVAQTSAGVRRFFPGDDDDEDDNVMVPIEPMKLHRTLDLSDEPEVEEAEIEPKPPSPSPPPLPPAPPSPPRFIQKSPSYHYLRQRNYRRLSCTPPLPPPPPPAAPPPTPPPLIPVETTHTTSTSFIAQDFTRNRRGTSRSRHSPRRNHYREEDSAEYFHNHSRRSSHRSSNRRDVPHAPPDVTTPPLPSTTAKDHRGTAHKALPTNRTMHSGHYHATHPPTLESHMIPPSDVMHYANNPPPRLLVREPSFQNYSVPPSASQTVEQPLATHQKQLQGIRPTQGASSKPQVVGPPPITNDLCESKEIYERLVQVGEGTYGKVYKARNIETSELVAMKRIRMESEKDGFPITAIREIKILQDLRHPTIVNLVEMVVSQGHVYIVFEYMDHDLSGVLHHPHIHFSEAHTKSLMWQLLCGLQYMHERCVLHRDLKGSNILLNRYGQLKIADFGLARRFERGKEAGCEGRGRGRDYTNRVITLWYKPPELLFGATVYGEEVDMWSAGVIFLELFTRRPIFQTGDEIDQLFATFKLMGTPTMTNWPEAFDLPWFELLKPKVEQPSRLRETFFGPEKNVRSEAGMALAERLLTLRPHDRPSAREALKSAYFTTENPPMELPTEILSNVRGEWHELESKRARRRRDI</sequence>
<feature type="compositionally biased region" description="Pro residues" evidence="11">
    <location>
        <begin position="801"/>
        <end position="812"/>
    </location>
</feature>
<dbReference type="CDD" id="cd07840">
    <property type="entry name" value="STKc_CDK9_like"/>
    <property type="match status" value="1"/>
</dbReference>
<comment type="similarity">
    <text evidence="1">Belongs to the protein kinase superfamily. CMGC Ser/Thr protein kinase family. CDC2/CDKX subfamily.</text>
</comment>
<dbReference type="GO" id="GO:0008353">
    <property type="term" value="F:RNA polymerase II CTD heptapeptide repeat kinase activity"/>
    <property type="evidence" value="ECO:0007669"/>
    <property type="project" value="TreeGrafter"/>
</dbReference>
<dbReference type="InterPro" id="IPR011009">
    <property type="entry name" value="Kinase-like_dom_sf"/>
</dbReference>
<dbReference type="Pfam" id="PF00069">
    <property type="entry name" value="Pkinase"/>
    <property type="match status" value="1"/>
</dbReference>
<feature type="compositionally biased region" description="Polar residues" evidence="11">
    <location>
        <begin position="741"/>
        <end position="750"/>
    </location>
</feature>
<evidence type="ECO:0000256" key="4">
    <source>
        <dbReference type="ARBA" id="ARBA00022679"/>
    </source>
</evidence>
<dbReference type="EC" id="2.7.11.22" evidence="2"/>
<dbReference type="FunFam" id="3.30.200.20:FF:000375">
    <property type="entry name" value="Cell division related protein kinase 2"/>
    <property type="match status" value="1"/>
</dbReference>
<evidence type="ECO:0000256" key="6">
    <source>
        <dbReference type="ARBA" id="ARBA00022777"/>
    </source>
</evidence>
<dbReference type="PANTHER" id="PTHR24056:SF546">
    <property type="entry name" value="CYCLIN-DEPENDENT KINASE 12"/>
    <property type="match status" value="1"/>
</dbReference>
<evidence type="ECO:0000313" key="14">
    <source>
        <dbReference type="Proteomes" id="UP000325313"/>
    </source>
</evidence>
<dbReference type="PROSITE" id="PS50011">
    <property type="entry name" value="PROTEIN_KINASE_DOM"/>
    <property type="match status" value="1"/>
</dbReference>
<feature type="compositionally biased region" description="Polar residues" evidence="11">
    <location>
        <begin position="40"/>
        <end position="65"/>
    </location>
</feature>
<dbReference type="SMART" id="SM00220">
    <property type="entry name" value="S_TKc"/>
    <property type="match status" value="1"/>
</dbReference>
<evidence type="ECO:0000259" key="12">
    <source>
        <dbReference type="PROSITE" id="PS50011"/>
    </source>
</evidence>
<dbReference type="FunFam" id="1.10.510.10:FF:000562">
    <property type="entry name" value="Serine/threonine-protein kinase bur1"/>
    <property type="match status" value="1"/>
</dbReference>
<accession>A0A5B0R838</accession>
<dbReference type="GO" id="GO:0008024">
    <property type="term" value="C:cyclin/CDK positive transcription elongation factor complex"/>
    <property type="evidence" value="ECO:0007669"/>
    <property type="project" value="TreeGrafter"/>
</dbReference>
<feature type="compositionally biased region" description="Low complexity" evidence="11">
    <location>
        <begin position="221"/>
        <end position="231"/>
    </location>
</feature>
<organism evidence="13 14">
    <name type="scientific">Puccinia graminis f. sp. tritici</name>
    <dbReference type="NCBI Taxonomy" id="56615"/>
    <lineage>
        <taxon>Eukaryota</taxon>
        <taxon>Fungi</taxon>
        <taxon>Dikarya</taxon>
        <taxon>Basidiomycota</taxon>
        <taxon>Pucciniomycotina</taxon>
        <taxon>Pucciniomycetes</taxon>
        <taxon>Pucciniales</taxon>
        <taxon>Pucciniaceae</taxon>
        <taxon>Puccinia</taxon>
    </lineage>
</organism>
<feature type="compositionally biased region" description="Pro residues" evidence="11">
    <location>
        <begin position="328"/>
        <end position="339"/>
    </location>
</feature>
<feature type="compositionally biased region" description="Basic and acidic residues" evidence="11">
    <location>
        <begin position="396"/>
        <end position="405"/>
    </location>
</feature>
<keyword evidence="7 10" id="KW-0067">ATP-binding</keyword>
<feature type="compositionally biased region" description="Acidic residues" evidence="11">
    <location>
        <begin position="663"/>
        <end position="673"/>
    </location>
</feature>
<feature type="compositionally biased region" description="Pro residues" evidence="11">
    <location>
        <begin position="542"/>
        <end position="554"/>
    </location>
</feature>
<dbReference type="InterPro" id="IPR050108">
    <property type="entry name" value="CDK"/>
</dbReference>
<dbReference type="PROSITE" id="PS00108">
    <property type="entry name" value="PROTEIN_KINASE_ST"/>
    <property type="match status" value="1"/>
</dbReference>
<feature type="compositionally biased region" description="Basic and acidic residues" evidence="11">
    <location>
        <begin position="773"/>
        <end position="783"/>
    </location>
</feature>
<dbReference type="AlphaFoldDB" id="A0A5B0R838"/>
<evidence type="ECO:0000256" key="11">
    <source>
        <dbReference type="SAM" id="MobiDB-lite"/>
    </source>
</evidence>
<feature type="region of interest" description="Disordered" evidence="11">
    <location>
        <begin position="530"/>
        <end position="835"/>
    </location>
</feature>
<keyword evidence="4" id="KW-0808">Transferase</keyword>
<feature type="compositionally biased region" description="Polar residues" evidence="11">
    <location>
        <begin position="1"/>
        <end position="11"/>
    </location>
</feature>
<proteinExistence type="inferred from homology"/>
<gene>
    <name evidence="13" type="primary">CTK1_2</name>
    <name evidence="13" type="ORF">PGTUg99_020376</name>
</gene>
<dbReference type="SUPFAM" id="SSF56112">
    <property type="entry name" value="Protein kinase-like (PK-like)"/>
    <property type="match status" value="1"/>
</dbReference>
<feature type="compositionally biased region" description="Polar residues" evidence="11">
    <location>
        <begin position="132"/>
        <end position="143"/>
    </location>
</feature>
<evidence type="ECO:0000256" key="3">
    <source>
        <dbReference type="ARBA" id="ARBA00022527"/>
    </source>
</evidence>
<evidence type="ECO:0000256" key="1">
    <source>
        <dbReference type="ARBA" id="ARBA00006485"/>
    </source>
</evidence>
<feature type="compositionally biased region" description="Polar residues" evidence="11">
    <location>
        <begin position="190"/>
        <end position="200"/>
    </location>
</feature>
<evidence type="ECO:0000256" key="10">
    <source>
        <dbReference type="PROSITE-ProRule" id="PRU10141"/>
    </source>
</evidence>
<feature type="compositionally biased region" description="Pro residues" evidence="11">
    <location>
        <begin position="718"/>
        <end position="737"/>
    </location>
</feature>
<feature type="compositionally biased region" description="Basic and acidic residues" evidence="11">
    <location>
        <begin position="259"/>
        <end position="272"/>
    </location>
</feature>
<evidence type="ECO:0000256" key="8">
    <source>
        <dbReference type="ARBA" id="ARBA00047811"/>
    </source>
</evidence>
<keyword evidence="6 13" id="KW-0418">Kinase</keyword>
<dbReference type="PROSITE" id="PS00107">
    <property type="entry name" value="PROTEIN_KINASE_ATP"/>
    <property type="match status" value="1"/>
</dbReference>
<evidence type="ECO:0000256" key="2">
    <source>
        <dbReference type="ARBA" id="ARBA00012425"/>
    </source>
</evidence>
<feature type="region of interest" description="Disordered" evidence="11">
    <location>
        <begin position="898"/>
        <end position="919"/>
    </location>
</feature>
<name>A0A5B0R838_PUCGR</name>
<feature type="compositionally biased region" description="Basic residues" evidence="11">
    <location>
        <begin position="282"/>
        <end position="300"/>
    </location>
</feature>
<dbReference type="InterPro" id="IPR017441">
    <property type="entry name" value="Protein_kinase_ATP_BS"/>
</dbReference>
<reference evidence="13 14" key="1">
    <citation type="submission" date="2019-05" db="EMBL/GenBank/DDBJ databases">
        <title>Emergence of the Ug99 lineage of the wheat stem rust pathogen through somatic hybridization.</title>
        <authorList>
            <person name="Li F."/>
            <person name="Upadhyaya N.M."/>
            <person name="Sperschneider J."/>
            <person name="Matny O."/>
            <person name="Nguyen-Phuc H."/>
            <person name="Mago R."/>
            <person name="Raley C."/>
            <person name="Miller M.E."/>
            <person name="Silverstein K.A.T."/>
            <person name="Henningsen E."/>
            <person name="Hirsch C.D."/>
            <person name="Visser B."/>
            <person name="Pretorius Z.A."/>
            <person name="Steffenson B.J."/>
            <person name="Schwessinger B."/>
            <person name="Dodds P.N."/>
            <person name="Figueroa M."/>
        </authorList>
    </citation>
    <scope>NUCLEOTIDE SEQUENCE [LARGE SCALE GENOMIC DNA]</scope>
    <source>
        <strain evidence="13 14">Ug99</strain>
    </source>
</reference>
<feature type="compositionally biased region" description="Low complexity" evidence="11">
    <location>
        <begin position="470"/>
        <end position="483"/>
    </location>
</feature>
<dbReference type="GO" id="GO:0030332">
    <property type="term" value="F:cyclin binding"/>
    <property type="evidence" value="ECO:0007669"/>
    <property type="project" value="TreeGrafter"/>
</dbReference>
<evidence type="ECO:0000256" key="9">
    <source>
        <dbReference type="ARBA" id="ARBA00048367"/>
    </source>
</evidence>
<feature type="compositionally biased region" description="Pro residues" evidence="11">
    <location>
        <begin position="677"/>
        <end position="694"/>
    </location>
</feature>
<feature type="compositionally biased region" description="Basic and acidic residues" evidence="11">
    <location>
        <begin position="77"/>
        <end position="112"/>
    </location>
</feature>
<comment type="caution">
    <text evidence="13">The sequence shown here is derived from an EMBL/GenBank/DDBJ whole genome shotgun (WGS) entry which is preliminary data.</text>
</comment>
<feature type="compositionally biased region" description="Basic residues" evidence="11">
    <location>
        <begin position="484"/>
        <end position="495"/>
    </location>
</feature>
<feature type="compositionally biased region" description="Low complexity" evidence="11">
    <location>
        <begin position="309"/>
        <end position="319"/>
    </location>
</feature>
<dbReference type="InterPro" id="IPR008271">
    <property type="entry name" value="Ser/Thr_kinase_AS"/>
</dbReference>
<feature type="compositionally biased region" description="Basic and acidic residues" evidence="11">
    <location>
        <begin position="235"/>
        <end position="252"/>
    </location>
</feature>
<comment type="catalytic activity">
    <reaction evidence="9">
        <text>L-seryl-[protein] + ATP = O-phospho-L-seryl-[protein] + ADP + H(+)</text>
        <dbReference type="Rhea" id="RHEA:17989"/>
        <dbReference type="Rhea" id="RHEA-COMP:9863"/>
        <dbReference type="Rhea" id="RHEA-COMP:11604"/>
        <dbReference type="ChEBI" id="CHEBI:15378"/>
        <dbReference type="ChEBI" id="CHEBI:29999"/>
        <dbReference type="ChEBI" id="CHEBI:30616"/>
        <dbReference type="ChEBI" id="CHEBI:83421"/>
        <dbReference type="ChEBI" id="CHEBI:456216"/>
        <dbReference type="EC" id="2.7.11.22"/>
    </reaction>
</comment>
<feature type="compositionally biased region" description="Basic residues" evidence="11">
    <location>
        <begin position="784"/>
        <end position="794"/>
    </location>
</feature>
<keyword evidence="5 10" id="KW-0547">Nucleotide-binding</keyword>
<feature type="domain" description="Protein kinase" evidence="12">
    <location>
        <begin position="930"/>
        <end position="1227"/>
    </location>
</feature>
<comment type="catalytic activity">
    <reaction evidence="8">
        <text>L-threonyl-[protein] + ATP = O-phospho-L-threonyl-[protein] + ADP + H(+)</text>
        <dbReference type="Rhea" id="RHEA:46608"/>
        <dbReference type="Rhea" id="RHEA-COMP:11060"/>
        <dbReference type="Rhea" id="RHEA-COMP:11605"/>
        <dbReference type="ChEBI" id="CHEBI:15378"/>
        <dbReference type="ChEBI" id="CHEBI:30013"/>
        <dbReference type="ChEBI" id="CHEBI:30616"/>
        <dbReference type="ChEBI" id="CHEBI:61977"/>
        <dbReference type="ChEBI" id="CHEBI:456216"/>
        <dbReference type="EC" id="2.7.11.22"/>
    </reaction>
</comment>
<dbReference type="GO" id="GO:0004693">
    <property type="term" value="F:cyclin-dependent protein serine/threonine kinase activity"/>
    <property type="evidence" value="ECO:0007669"/>
    <property type="project" value="UniProtKB-EC"/>
</dbReference>
<evidence type="ECO:0000313" key="13">
    <source>
        <dbReference type="EMBL" id="KAA1121155.1"/>
    </source>
</evidence>
<feature type="binding site" evidence="10">
    <location>
        <position position="959"/>
    </location>
    <ligand>
        <name>ATP</name>
        <dbReference type="ChEBI" id="CHEBI:30616"/>
    </ligand>
</feature>
<dbReference type="InterPro" id="IPR000719">
    <property type="entry name" value="Prot_kinase_dom"/>
</dbReference>
<feature type="compositionally biased region" description="Basic residues" evidence="11">
    <location>
        <begin position="603"/>
        <end position="615"/>
    </location>
</feature>
<dbReference type="Gene3D" id="3.30.200.20">
    <property type="entry name" value="Phosphorylase Kinase, domain 1"/>
    <property type="match status" value="1"/>
</dbReference>
<dbReference type="PANTHER" id="PTHR24056">
    <property type="entry name" value="CELL DIVISION PROTEIN KINASE"/>
    <property type="match status" value="1"/>
</dbReference>
<feature type="compositionally biased region" description="Basic and acidic residues" evidence="11">
    <location>
        <begin position="162"/>
        <end position="188"/>
    </location>
</feature>
<feature type="compositionally biased region" description="Basic and acidic residues" evidence="11">
    <location>
        <begin position="530"/>
        <end position="541"/>
    </location>
</feature>
<protein>
    <recommendedName>
        <fullName evidence="2">cyclin-dependent kinase</fullName>
        <ecNumber evidence="2">2.7.11.22</ecNumber>
    </recommendedName>
</protein>
<feature type="compositionally biased region" description="Basic residues" evidence="11">
    <location>
        <begin position="757"/>
        <end position="772"/>
    </location>
</feature>
<evidence type="ECO:0000256" key="7">
    <source>
        <dbReference type="ARBA" id="ARBA00022840"/>
    </source>
</evidence>